<reference evidence="10" key="1">
    <citation type="submission" date="2020-12" db="EMBL/GenBank/DDBJ databases">
        <authorList>
            <person name="Iha C."/>
        </authorList>
    </citation>
    <scope>NUCLEOTIDE SEQUENCE</scope>
</reference>
<proteinExistence type="predicted"/>
<dbReference type="PROSITE" id="PS00108">
    <property type="entry name" value="PROTEIN_KINASE_ST"/>
    <property type="match status" value="1"/>
</dbReference>
<evidence type="ECO:0000256" key="3">
    <source>
        <dbReference type="ARBA" id="ARBA00022741"/>
    </source>
</evidence>
<name>A0A8S1IS34_9CHLO</name>
<comment type="caution">
    <text evidence="10">The sequence shown here is derived from an EMBL/GenBank/DDBJ whole genome shotgun (WGS) entry which is preliminary data.</text>
</comment>
<evidence type="ECO:0000256" key="8">
    <source>
        <dbReference type="PIRSR" id="PIRSR630616-3"/>
    </source>
</evidence>
<gene>
    <name evidence="10" type="ORF">OSTQU699_LOCUS2442</name>
</gene>
<sequence>MYPSNAPAIGCKVISPLLMVLNYLHSKGIVHRDVKPENIFFTSEGSLKLGDFGLAVDMNKEPVKMRVGTLDYMAPEVVSAPVPDDGPTPSRAHYDEKVDIWAVGVLVYELLAGRPPFEVESVAVTSERITKSLIEAWPQGISSACRSFISQALEKDPEDRPSAESLLHHPWVVRHTMRIQEFPQHHGCLAVENARPGPVRLEDEQ</sequence>
<keyword evidence="1" id="KW-0723">Serine/threonine-protein kinase</keyword>
<keyword evidence="11" id="KW-1185">Reference proteome</keyword>
<dbReference type="InterPro" id="IPR000719">
    <property type="entry name" value="Prot_kinase_dom"/>
</dbReference>
<evidence type="ECO:0000259" key="9">
    <source>
        <dbReference type="PROSITE" id="PS50011"/>
    </source>
</evidence>
<dbReference type="InterPro" id="IPR030616">
    <property type="entry name" value="Aur-like"/>
</dbReference>
<feature type="binding site" evidence="7">
    <location>
        <begin position="37"/>
        <end position="38"/>
    </location>
    <ligand>
        <name>ATP</name>
        <dbReference type="ChEBI" id="CHEBI:30616"/>
    </ligand>
</feature>
<evidence type="ECO:0000256" key="4">
    <source>
        <dbReference type="ARBA" id="ARBA00022777"/>
    </source>
</evidence>
<dbReference type="PANTHER" id="PTHR24350">
    <property type="entry name" value="SERINE/THREONINE-PROTEIN KINASE IAL-RELATED"/>
    <property type="match status" value="1"/>
</dbReference>
<dbReference type="SMART" id="SM00220">
    <property type="entry name" value="S_TKc"/>
    <property type="match status" value="1"/>
</dbReference>
<dbReference type="InterPro" id="IPR008271">
    <property type="entry name" value="Ser/Thr_kinase_AS"/>
</dbReference>
<evidence type="ECO:0000313" key="10">
    <source>
        <dbReference type="EMBL" id="CAD7697081.1"/>
    </source>
</evidence>
<keyword evidence="4" id="KW-0418">Kinase</keyword>
<feature type="domain" description="Protein kinase" evidence="9">
    <location>
        <begin position="1"/>
        <end position="172"/>
    </location>
</feature>
<organism evidence="10 11">
    <name type="scientific">Ostreobium quekettii</name>
    <dbReference type="NCBI Taxonomy" id="121088"/>
    <lineage>
        <taxon>Eukaryota</taxon>
        <taxon>Viridiplantae</taxon>
        <taxon>Chlorophyta</taxon>
        <taxon>core chlorophytes</taxon>
        <taxon>Ulvophyceae</taxon>
        <taxon>TCBD clade</taxon>
        <taxon>Bryopsidales</taxon>
        <taxon>Ostreobineae</taxon>
        <taxon>Ostreobiaceae</taxon>
        <taxon>Ostreobium</taxon>
    </lineage>
</organism>
<dbReference type="Gene3D" id="1.10.510.10">
    <property type="entry name" value="Transferase(Phosphotransferase) domain 1"/>
    <property type="match status" value="1"/>
</dbReference>
<keyword evidence="2" id="KW-0808">Transferase</keyword>
<feature type="cross-link" description="Glycyl lysine isopeptide (Lys-Gly) (interchain with G-Cter in SUMO2)" evidence="8">
    <location>
        <position position="35"/>
    </location>
</feature>
<feature type="active site" description="Proton acceptor" evidence="6">
    <location>
        <position position="33"/>
    </location>
</feature>
<dbReference type="AlphaFoldDB" id="A0A8S1IS34"/>
<feature type="binding site" evidence="7">
    <location>
        <position position="51"/>
    </location>
    <ligand>
        <name>ATP</name>
        <dbReference type="ChEBI" id="CHEBI:30616"/>
    </ligand>
</feature>
<accession>A0A8S1IS34</accession>
<evidence type="ECO:0000256" key="6">
    <source>
        <dbReference type="PIRSR" id="PIRSR630616-1"/>
    </source>
</evidence>
<evidence type="ECO:0000256" key="1">
    <source>
        <dbReference type="ARBA" id="ARBA00022527"/>
    </source>
</evidence>
<keyword evidence="5 7" id="KW-0067">ATP-binding</keyword>
<evidence type="ECO:0000313" key="11">
    <source>
        <dbReference type="Proteomes" id="UP000708148"/>
    </source>
</evidence>
<dbReference type="GO" id="GO:0004674">
    <property type="term" value="F:protein serine/threonine kinase activity"/>
    <property type="evidence" value="ECO:0007669"/>
    <property type="project" value="UniProtKB-KW"/>
</dbReference>
<dbReference type="OrthoDB" id="377346at2759"/>
<dbReference type="GO" id="GO:0005524">
    <property type="term" value="F:ATP binding"/>
    <property type="evidence" value="ECO:0007669"/>
    <property type="project" value="UniProtKB-KW"/>
</dbReference>
<keyword evidence="3 7" id="KW-0547">Nucleotide-binding</keyword>
<dbReference type="Proteomes" id="UP000708148">
    <property type="component" value="Unassembled WGS sequence"/>
</dbReference>
<dbReference type="EMBL" id="CAJHUC010000600">
    <property type="protein sequence ID" value="CAD7697081.1"/>
    <property type="molecule type" value="Genomic_DNA"/>
</dbReference>
<dbReference type="SUPFAM" id="SSF56112">
    <property type="entry name" value="Protein kinase-like (PK-like)"/>
    <property type="match status" value="1"/>
</dbReference>
<dbReference type="PROSITE" id="PS50011">
    <property type="entry name" value="PROTEIN_KINASE_DOM"/>
    <property type="match status" value="1"/>
</dbReference>
<evidence type="ECO:0000256" key="5">
    <source>
        <dbReference type="ARBA" id="ARBA00022840"/>
    </source>
</evidence>
<evidence type="ECO:0000256" key="7">
    <source>
        <dbReference type="PIRSR" id="PIRSR630616-2"/>
    </source>
</evidence>
<protein>
    <recommendedName>
        <fullName evidence="9">Protein kinase domain-containing protein</fullName>
    </recommendedName>
</protein>
<dbReference type="Pfam" id="PF00069">
    <property type="entry name" value="Pkinase"/>
    <property type="match status" value="1"/>
</dbReference>
<dbReference type="InterPro" id="IPR011009">
    <property type="entry name" value="Kinase-like_dom_sf"/>
</dbReference>
<evidence type="ECO:0000256" key="2">
    <source>
        <dbReference type="ARBA" id="ARBA00022679"/>
    </source>
</evidence>